<dbReference type="EMBL" id="CP080034">
    <property type="protein sequence ID" value="QYC11037.1"/>
    <property type="molecule type" value="Genomic_DNA"/>
</dbReference>
<feature type="chain" id="PRO_5045502389" description="Proteinase inhibitor I42 chagasin domain-containing protein" evidence="1">
    <location>
        <begin position="22"/>
        <end position="144"/>
    </location>
</feature>
<dbReference type="Proteomes" id="UP000824334">
    <property type="component" value="Chromosome"/>
</dbReference>
<evidence type="ECO:0000313" key="3">
    <source>
        <dbReference type="Proteomes" id="UP000824334"/>
    </source>
</evidence>
<sequence length="144" mass="14877">MRTVVGLLGLGAALAACSASSGDASLRVASVEEAAASIAGLPPPTYSVNGREVVVRLPYRTRDGYLWVDADPNAMTGPFMFTNLDVEPRGGPGGTDVAVFTYLAEGPGRATLRFALTPVAKGPAPELVRRGDVAARYEAAVTVN</sequence>
<evidence type="ECO:0008006" key="4">
    <source>
        <dbReference type="Google" id="ProtNLM"/>
    </source>
</evidence>
<dbReference type="RefSeq" id="WP_219373677.1">
    <property type="nucleotide sequence ID" value="NZ_CP080034.1"/>
</dbReference>
<feature type="signal peptide" evidence="1">
    <location>
        <begin position="1"/>
        <end position="21"/>
    </location>
</feature>
<name>A0ABX8TJR0_9CAUL</name>
<proteinExistence type="predicted"/>
<evidence type="ECO:0000313" key="2">
    <source>
        <dbReference type="EMBL" id="QYC11037.1"/>
    </source>
</evidence>
<organism evidence="2 3">
    <name type="scientific">Brevundimonas nasdae</name>
    <dbReference type="NCBI Taxonomy" id="172043"/>
    <lineage>
        <taxon>Bacteria</taxon>
        <taxon>Pseudomonadati</taxon>
        <taxon>Pseudomonadota</taxon>
        <taxon>Alphaproteobacteria</taxon>
        <taxon>Caulobacterales</taxon>
        <taxon>Caulobacteraceae</taxon>
        <taxon>Brevundimonas</taxon>
    </lineage>
</organism>
<reference evidence="2 3" key="1">
    <citation type="submission" date="2021-07" db="EMBL/GenBank/DDBJ databases">
        <title>Isolation and characterization of bacteria from a gold mining with a capacity of golden bioaccumulation.</title>
        <authorList>
            <person name="Yang X.J."/>
        </authorList>
    </citation>
    <scope>NUCLEOTIDE SEQUENCE [LARGE SCALE GENOMIC DNA]</scope>
    <source>
        <strain evidence="2 3">Au29</strain>
    </source>
</reference>
<dbReference type="PROSITE" id="PS51257">
    <property type="entry name" value="PROKAR_LIPOPROTEIN"/>
    <property type="match status" value="1"/>
</dbReference>
<keyword evidence="1" id="KW-0732">Signal</keyword>
<accession>A0ABX8TJR0</accession>
<evidence type="ECO:0000256" key="1">
    <source>
        <dbReference type="SAM" id="SignalP"/>
    </source>
</evidence>
<dbReference type="GeneID" id="94374262"/>
<protein>
    <recommendedName>
        <fullName evidence="4">Proteinase inhibitor I42 chagasin domain-containing protein</fullName>
    </recommendedName>
</protein>
<keyword evidence="3" id="KW-1185">Reference proteome</keyword>
<gene>
    <name evidence="2" type="ORF">KWG56_03230</name>
</gene>